<organism evidence="1 2">
    <name type="scientific">Bacillus phage G</name>
    <dbReference type="NCBI Taxonomy" id="2884420"/>
    <lineage>
        <taxon>Viruses</taxon>
        <taxon>Duplodnaviria</taxon>
        <taxon>Heunggongvirae</taxon>
        <taxon>Uroviricota</taxon>
        <taxon>Caudoviricetes</taxon>
        <taxon>Donellivirus</taxon>
        <taxon>Donellivirus gee</taxon>
    </lineage>
</organism>
<dbReference type="GeneID" id="18563748"/>
<evidence type="ECO:0000313" key="2">
    <source>
        <dbReference type="Proteomes" id="UP000009273"/>
    </source>
</evidence>
<dbReference type="Proteomes" id="UP000009273">
    <property type="component" value="Segment"/>
</dbReference>
<reference evidence="1 2" key="1">
    <citation type="submission" date="2011-09" db="EMBL/GenBank/DDBJ databases">
        <authorList>
            <person name="Pope W.H."/>
            <person name="Pedulla M.L."/>
            <person name="Ford M.E."/>
            <person name="Peebles C.L."/>
            <person name="Hatfull G.H."/>
            <person name="Hendrix R.W."/>
        </authorList>
    </citation>
    <scope>NUCLEOTIDE SEQUENCE [LARGE SCALE GENOMIC DNA]</scope>
    <source>
        <strain evidence="1">G</strain>
    </source>
</reference>
<keyword evidence="2" id="KW-1185">Reference proteome</keyword>
<dbReference type="KEGG" id="vg:18563748"/>
<accession>G3MAS5</accession>
<dbReference type="EMBL" id="JN638751">
    <property type="protein sequence ID" value="AEO93792.1"/>
    <property type="molecule type" value="Genomic_DNA"/>
</dbReference>
<gene>
    <name evidence="1" type="primary">534</name>
    <name evidence="1" type="ORF">G_534</name>
</gene>
<proteinExistence type="predicted"/>
<name>G3MAS5_9CAUD</name>
<protein>
    <submittedName>
        <fullName evidence="1">Gp534</fullName>
    </submittedName>
</protein>
<dbReference type="RefSeq" id="YP_009015837.1">
    <property type="nucleotide sequence ID" value="NC_023719.1"/>
</dbReference>
<sequence length="147" mass="17401">MLTILKQKNSNVEWNPFRLIKLERYSQQEHYSVTGVFEDGKEMRYASSDNKDDMEEIYNNLSRSLVYLEGKEFDFEGDIHIIEKVSTEPLLIQTDKDNLMIDTKEMNVDFISVIDCVIHLFRGKLHRTYKFNSMKKISELVEIIKIV</sequence>
<evidence type="ECO:0000313" key="1">
    <source>
        <dbReference type="EMBL" id="AEO93792.1"/>
    </source>
</evidence>